<protein>
    <submittedName>
        <fullName evidence="2">High mobility group b1, putative</fullName>
    </submittedName>
</protein>
<feature type="region of interest" description="Disordered" evidence="1">
    <location>
        <begin position="1"/>
        <end position="79"/>
    </location>
</feature>
<dbReference type="OrthoDB" id="361835at2759"/>
<gene>
    <name evidence="2" type="ORF">BOVATA_032160</name>
</gene>
<name>A0A2H6KFE8_9APIC</name>
<accession>A0A2H6KFE8</accession>
<dbReference type="AlphaFoldDB" id="A0A2H6KFE8"/>
<keyword evidence="3" id="KW-1185">Reference proteome</keyword>
<dbReference type="RefSeq" id="XP_028867966.1">
    <property type="nucleotide sequence ID" value="XM_029012133.1"/>
</dbReference>
<proteinExistence type="predicted"/>
<evidence type="ECO:0000313" key="2">
    <source>
        <dbReference type="EMBL" id="GBE61723.1"/>
    </source>
</evidence>
<dbReference type="EMBL" id="BDSA01000003">
    <property type="protein sequence ID" value="GBE61723.1"/>
    <property type="molecule type" value="Genomic_DNA"/>
</dbReference>
<organism evidence="2 3">
    <name type="scientific">Babesia ovata</name>
    <dbReference type="NCBI Taxonomy" id="189622"/>
    <lineage>
        <taxon>Eukaryota</taxon>
        <taxon>Sar</taxon>
        <taxon>Alveolata</taxon>
        <taxon>Apicomplexa</taxon>
        <taxon>Aconoidasida</taxon>
        <taxon>Piroplasmida</taxon>
        <taxon>Babesiidae</taxon>
        <taxon>Babesia</taxon>
    </lineage>
</organism>
<dbReference type="Proteomes" id="UP000236319">
    <property type="component" value="Unassembled WGS sequence"/>
</dbReference>
<reference evidence="2 3" key="1">
    <citation type="journal article" date="2017" name="BMC Genomics">
        <title>Whole-genome assembly of Babesia ovata and comparative genomics between closely related pathogens.</title>
        <authorList>
            <person name="Yamagishi J."/>
            <person name="Asada M."/>
            <person name="Hakimi H."/>
            <person name="Tanaka T.Q."/>
            <person name="Sugimoto C."/>
            <person name="Kawazu S."/>
        </authorList>
    </citation>
    <scope>NUCLEOTIDE SEQUENCE [LARGE SCALE GENOMIC DNA]</scope>
    <source>
        <strain evidence="2 3">Miyake</strain>
    </source>
</reference>
<evidence type="ECO:0000256" key="1">
    <source>
        <dbReference type="SAM" id="MobiDB-lite"/>
    </source>
</evidence>
<sequence>MAKKEEEKVPKTASAVKTEAEAKPVKEKAAKKKDAATKADKKAVKKTVEKKSTKGGKADAKKAPKTKETKKAKPAERASRAVKVEAVPSIFRKAGQKHITPPKSLQGDGTRGFYESLYEANPRSVIAIVYCVEYGLFGGLKHQELLEQYQELRKEGLLKGGNGGVRPRAVQFLDKMQAKSKTKAAKASKEK</sequence>
<comment type="caution">
    <text evidence="2">The sequence shown here is derived from an EMBL/GenBank/DDBJ whole genome shotgun (WGS) entry which is preliminary data.</text>
</comment>
<dbReference type="PANTHER" id="PTHR33828">
    <property type="entry name" value="OS05G0596200 PROTEIN"/>
    <property type="match status" value="1"/>
</dbReference>
<dbReference type="PANTHER" id="PTHR33828:SF2">
    <property type="entry name" value="NUCLEOLIN"/>
    <property type="match status" value="1"/>
</dbReference>
<feature type="compositionally biased region" description="Basic and acidic residues" evidence="1">
    <location>
        <begin position="18"/>
        <end position="79"/>
    </location>
</feature>
<dbReference type="VEuPathDB" id="PiroplasmaDB:BOVATA_032160"/>
<dbReference type="GeneID" id="39875493"/>
<feature type="compositionally biased region" description="Basic and acidic residues" evidence="1">
    <location>
        <begin position="1"/>
        <end position="10"/>
    </location>
</feature>
<evidence type="ECO:0000313" key="3">
    <source>
        <dbReference type="Proteomes" id="UP000236319"/>
    </source>
</evidence>